<feature type="domain" description="NR LBD" evidence="11">
    <location>
        <begin position="81"/>
        <end position="286"/>
    </location>
</feature>
<dbReference type="SUPFAM" id="SSF57716">
    <property type="entry name" value="Glucocorticoid receptor-like (DNA-binding domain)"/>
    <property type="match status" value="1"/>
</dbReference>
<dbReference type="EMBL" id="JQDR03015624">
    <property type="protein sequence ID" value="KAA0186360.1"/>
    <property type="molecule type" value="Genomic_DNA"/>
</dbReference>
<dbReference type="InterPro" id="IPR000536">
    <property type="entry name" value="Nucl_hrmn_rcpt_lig-bd"/>
</dbReference>
<dbReference type="Pfam" id="PF00104">
    <property type="entry name" value="Hormone_recep"/>
    <property type="match status" value="1"/>
</dbReference>
<keyword evidence="7 9" id="KW-0675">Receptor</keyword>
<evidence type="ECO:0000256" key="1">
    <source>
        <dbReference type="ARBA" id="ARBA00022723"/>
    </source>
</evidence>
<reference evidence="12" key="2">
    <citation type="journal article" date="2018" name="Environ. Sci. Technol.">
        <title>The Toxicogenome of Hyalella azteca: A Model for Sediment Ecotoxicology and Evolutionary Toxicology.</title>
        <authorList>
            <person name="Poynton H.C."/>
            <person name="Hasenbein S."/>
            <person name="Benoit J.B."/>
            <person name="Sepulveda M.S."/>
            <person name="Poelchau M.F."/>
            <person name="Hughes D.S.T."/>
            <person name="Murali S.C."/>
            <person name="Chen S."/>
            <person name="Glastad K.M."/>
            <person name="Goodisman M.A.D."/>
            <person name="Werren J.H."/>
            <person name="Vineis J.H."/>
            <person name="Bowen J.L."/>
            <person name="Friedrich M."/>
            <person name="Jones J."/>
            <person name="Robertson H.M."/>
            <person name="Feyereisen R."/>
            <person name="Mechler-Hickson A."/>
            <person name="Mathers N."/>
            <person name="Lee C.E."/>
            <person name="Colbourne J.K."/>
            <person name="Biales A."/>
            <person name="Johnston J.S."/>
            <person name="Wellborn G.A."/>
            <person name="Rosendale A.J."/>
            <person name="Cridge A.G."/>
            <person name="Munoz-Torres M.C."/>
            <person name="Bain P.A."/>
            <person name="Manny A.R."/>
            <person name="Major K.M."/>
            <person name="Lambert F.N."/>
            <person name="Vulpe C.D."/>
            <person name="Tuck P."/>
            <person name="Blalock B.J."/>
            <person name="Lin Y.Y."/>
            <person name="Smith M.E."/>
            <person name="Ochoa-Acuna H."/>
            <person name="Chen M.M."/>
            <person name="Childers C.P."/>
            <person name="Qu J."/>
            <person name="Dugan S."/>
            <person name="Lee S.L."/>
            <person name="Chao H."/>
            <person name="Dinh H."/>
            <person name="Han Y."/>
            <person name="Doddapaneni H."/>
            <person name="Worley K.C."/>
            <person name="Muzny D.M."/>
            <person name="Gibbs R.A."/>
            <person name="Richards S."/>
        </authorList>
    </citation>
    <scope>NUCLEOTIDE SEQUENCE</scope>
    <source>
        <strain evidence="12">HAZT.00-mixed</strain>
        <tissue evidence="12">Whole organism</tissue>
    </source>
</reference>
<accession>A0A6A0GSA1</accession>
<dbReference type="GO" id="GO:0003700">
    <property type="term" value="F:DNA-binding transcription factor activity"/>
    <property type="evidence" value="ECO:0007669"/>
    <property type="project" value="InterPro"/>
</dbReference>
<evidence type="ECO:0000256" key="8">
    <source>
        <dbReference type="ARBA" id="ARBA00023242"/>
    </source>
</evidence>
<sequence length="286" mass="31732">MERGESCRVCGDKASGKHYGVPSCDGCRGFFKRSIRRHRNKTLDYVCKEDGSCVVDVTRRNQCQACRFRKCLQVNMKKDGSRETLASKCDEATLGNSSSAESDQDLTKKRTYESCSAESSAPCSVMQENVYETAAKLLFFGVKWARSIPSFTQLSLKDQALLLEESWSAMFLIGAAQSGLPVQEALQLAGEDARGAREYRLLLEVWQRFKLLQVDPTEYACLRAIVLFRPGRLGDSAGQGRSGKLLLLLASVARVTPTSLQRIFFAQAVGNTPIERVLSDLFRSSV</sequence>
<evidence type="ECO:0000259" key="10">
    <source>
        <dbReference type="PROSITE" id="PS51030"/>
    </source>
</evidence>
<dbReference type="InterPro" id="IPR001723">
    <property type="entry name" value="Nuclear_hrmn_rcpt"/>
</dbReference>
<keyword evidence="2 9" id="KW-0863">Zinc-finger</keyword>
<keyword evidence="5 9" id="KW-0238">DNA-binding</keyword>
<dbReference type="Proteomes" id="UP000711488">
    <property type="component" value="Unassembled WGS sequence"/>
</dbReference>
<dbReference type="CDD" id="cd07164">
    <property type="entry name" value="NR_DBD_PNR_like_1"/>
    <property type="match status" value="1"/>
</dbReference>
<dbReference type="GO" id="GO:0005634">
    <property type="term" value="C:nucleus"/>
    <property type="evidence" value="ECO:0007669"/>
    <property type="project" value="UniProtKB-SubCell"/>
</dbReference>
<dbReference type="SMART" id="SM00430">
    <property type="entry name" value="HOLI"/>
    <property type="match status" value="1"/>
</dbReference>
<keyword evidence="6 9" id="KW-0804">Transcription</keyword>
<dbReference type="GO" id="GO:0008270">
    <property type="term" value="F:zinc ion binding"/>
    <property type="evidence" value="ECO:0007669"/>
    <property type="project" value="UniProtKB-KW"/>
</dbReference>
<keyword evidence="1 9" id="KW-0479">Metal-binding</keyword>
<dbReference type="PROSITE" id="PS51843">
    <property type="entry name" value="NR_LBD"/>
    <property type="match status" value="1"/>
</dbReference>
<dbReference type="GO" id="GO:0043565">
    <property type="term" value="F:sequence-specific DNA binding"/>
    <property type="evidence" value="ECO:0007669"/>
    <property type="project" value="InterPro"/>
</dbReference>
<evidence type="ECO:0000256" key="7">
    <source>
        <dbReference type="ARBA" id="ARBA00023170"/>
    </source>
</evidence>
<comment type="similarity">
    <text evidence="9">Belongs to the nuclear hormone receptor family.</text>
</comment>
<keyword evidence="8 9" id="KW-0539">Nucleus</keyword>
<reference evidence="12" key="1">
    <citation type="submission" date="2014-08" db="EMBL/GenBank/DDBJ databases">
        <authorList>
            <person name="Murali S."/>
            <person name="Richards S."/>
            <person name="Bandaranaike D."/>
            <person name="Bellair M."/>
            <person name="Blankenburg K."/>
            <person name="Chao H."/>
            <person name="Dinh H."/>
            <person name="Doddapaneni H."/>
            <person name="Dugan-Rocha S."/>
            <person name="Elkadiri S."/>
            <person name="Gnanaolivu R."/>
            <person name="Hughes D."/>
            <person name="Lee S."/>
            <person name="Li M."/>
            <person name="Ming W."/>
            <person name="Munidasa M."/>
            <person name="Muniz J."/>
            <person name="Nguyen L."/>
            <person name="Osuji N."/>
            <person name="Pu L.-L."/>
            <person name="Puazo M."/>
            <person name="Skinner E."/>
            <person name="Qu C."/>
            <person name="Quiroz J."/>
            <person name="Raj R."/>
            <person name="Weissenberger G."/>
            <person name="Xin Y."/>
            <person name="Zou X."/>
            <person name="Han Y."/>
            <person name="Worley K."/>
            <person name="Muzny D."/>
            <person name="Gibbs R."/>
        </authorList>
    </citation>
    <scope>NUCLEOTIDE SEQUENCE</scope>
    <source>
        <strain evidence="12">HAZT.00-mixed</strain>
        <tissue evidence="12">Whole organism</tissue>
    </source>
</reference>
<dbReference type="InterPro" id="IPR001628">
    <property type="entry name" value="Znf_hrmn_rcpt"/>
</dbReference>
<keyword evidence="3 9" id="KW-0862">Zinc</keyword>
<evidence type="ECO:0000256" key="3">
    <source>
        <dbReference type="ARBA" id="ARBA00022833"/>
    </source>
</evidence>
<proteinExistence type="inferred from homology"/>
<dbReference type="PRINTS" id="PR00398">
    <property type="entry name" value="STRDHORMONER"/>
</dbReference>
<gene>
    <name evidence="12" type="ORF">HAZT_HAZT000784</name>
</gene>
<evidence type="ECO:0000256" key="4">
    <source>
        <dbReference type="ARBA" id="ARBA00023015"/>
    </source>
</evidence>
<evidence type="ECO:0000256" key="6">
    <source>
        <dbReference type="ARBA" id="ARBA00023163"/>
    </source>
</evidence>
<dbReference type="Gene3D" id="3.30.50.10">
    <property type="entry name" value="Erythroid Transcription Factor GATA-1, subunit A"/>
    <property type="match status" value="1"/>
</dbReference>
<keyword evidence="4 9" id="KW-0805">Transcription regulation</keyword>
<evidence type="ECO:0000259" key="11">
    <source>
        <dbReference type="PROSITE" id="PS51843"/>
    </source>
</evidence>
<reference evidence="12" key="3">
    <citation type="submission" date="2019-06" db="EMBL/GenBank/DDBJ databases">
        <authorList>
            <person name="Poynton C."/>
            <person name="Hasenbein S."/>
            <person name="Benoit J.B."/>
            <person name="Sepulveda M.S."/>
            <person name="Poelchau M.F."/>
            <person name="Murali S.C."/>
            <person name="Chen S."/>
            <person name="Glastad K.M."/>
            <person name="Werren J.H."/>
            <person name="Vineis J.H."/>
            <person name="Bowen J.L."/>
            <person name="Friedrich M."/>
            <person name="Jones J."/>
            <person name="Robertson H.M."/>
            <person name="Feyereisen R."/>
            <person name="Mechler-Hickson A."/>
            <person name="Mathers N."/>
            <person name="Lee C.E."/>
            <person name="Colbourne J.K."/>
            <person name="Biales A."/>
            <person name="Johnston J.S."/>
            <person name="Wellborn G.A."/>
            <person name="Rosendale A.J."/>
            <person name="Cridge A.G."/>
            <person name="Munoz-Torres M.C."/>
            <person name="Bain P.A."/>
            <person name="Manny A.R."/>
            <person name="Major K.M."/>
            <person name="Lambert F.N."/>
            <person name="Vulpe C.D."/>
            <person name="Tuck P."/>
            <person name="Blalock B.J."/>
            <person name="Lin Y.-Y."/>
            <person name="Smith M.E."/>
            <person name="Ochoa-Acuna H."/>
            <person name="Chen M.-J.M."/>
            <person name="Childers C.P."/>
            <person name="Qu J."/>
            <person name="Dugan S."/>
            <person name="Lee S.L."/>
            <person name="Chao H."/>
            <person name="Dinh H."/>
            <person name="Han Y."/>
            <person name="Doddapaneni H."/>
            <person name="Worley K.C."/>
            <person name="Muzny D.M."/>
            <person name="Gibbs R.A."/>
            <person name="Richards S."/>
        </authorList>
    </citation>
    <scope>NUCLEOTIDE SEQUENCE</scope>
    <source>
        <strain evidence="12">HAZT.00-mixed</strain>
        <tissue evidence="12">Whole organism</tissue>
    </source>
</reference>
<dbReference type="InterPro" id="IPR013088">
    <property type="entry name" value="Znf_NHR/GATA"/>
</dbReference>
<protein>
    <submittedName>
        <fullName evidence="12">Tailless</fullName>
    </submittedName>
</protein>
<evidence type="ECO:0000256" key="5">
    <source>
        <dbReference type="ARBA" id="ARBA00023125"/>
    </source>
</evidence>
<dbReference type="PROSITE" id="PS00031">
    <property type="entry name" value="NUCLEAR_REC_DBD_1"/>
    <property type="match status" value="1"/>
</dbReference>
<name>A0A6A0GSA1_HYAAZ</name>
<feature type="domain" description="Nuclear receptor" evidence="10">
    <location>
        <begin position="4"/>
        <end position="83"/>
    </location>
</feature>
<evidence type="ECO:0000256" key="2">
    <source>
        <dbReference type="ARBA" id="ARBA00022771"/>
    </source>
</evidence>
<comment type="caution">
    <text evidence="12">The sequence shown here is derived from an EMBL/GenBank/DDBJ whole genome shotgun (WGS) entry which is preliminary data.</text>
</comment>
<dbReference type="SUPFAM" id="SSF48508">
    <property type="entry name" value="Nuclear receptor ligand-binding domain"/>
    <property type="match status" value="1"/>
</dbReference>
<dbReference type="Pfam" id="PF00105">
    <property type="entry name" value="zf-C4"/>
    <property type="match status" value="1"/>
</dbReference>
<dbReference type="Gene3D" id="1.10.565.10">
    <property type="entry name" value="Retinoid X Receptor"/>
    <property type="match status" value="1"/>
</dbReference>
<dbReference type="InterPro" id="IPR050274">
    <property type="entry name" value="Nuclear_hormone_rcpt_NR2"/>
</dbReference>
<dbReference type="InterPro" id="IPR035500">
    <property type="entry name" value="NHR-like_dom_sf"/>
</dbReference>
<comment type="subcellular location">
    <subcellularLocation>
        <location evidence="9">Nucleus</location>
    </subcellularLocation>
</comment>
<dbReference type="PROSITE" id="PS51030">
    <property type="entry name" value="NUCLEAR_REC_DBD_2"/>
    <property type="match status" value="1"/>
</dbReference>
<dbReference type="PRINTS" id="PR00047">
    <property type="entry name" value="STROIDFINGER"/>
</dbReference>
<dbReference type="PANTHER" id="PTHR24083">
    <property type="entry name" value="NUCLEAR HORMONE RECEPTOR"/>
    <property type="match status" value="1"/>
</dbReference>
<dbReference type="SMART" id="SM00399">
    <property type="entry name" value="ZnF_C4"/>
    <property type="match status" value="1"/>
</dbReference>
<organism evidence="12">
    <name type="scientific">Hyalella azteca</name>
    <name type="common">Amphipod</name>
    <dbReference type="NCBI Taxonomy" id="294128"/>
    <lineage>
        <taxon>Eukaryota</taxon>
        <taxon>Metazoa</taxon>
        <taxon>Ecdysozoa</taxon>
        <taxon>Arthropoda</taxon>
        <taxon>Crustacea</taxon>
        <taxon>Multicrustacea</taxon>
        <taxon>Malacostraca</taxon>
        <taxon>Eumalacostraca</taxon>
        <taxon>Peracarida</taxon>
        <taxon>Amphipoda</taxon>
        <taxon>Senticaudata</taxon>
        <taxon>Talitrida</taxon>
        <taxon>Talitroidea</taxon>
        <taxon>Hyalellidae</taxon>
        <taxon>Hyalella</taxon>
    </lineage>
</organism>
<evidence type="ECO:0000313" key="12">
    <source>
        <dbReference type="EMBL" id="KAA0186360.1"/>
    </source>
</evidence>
<evidence type="ECO:0000256" key="9">
    <source>
        <dbReference type="RuleBase" id="RU004334"/>
    </source>
</evidence>
<dbReference type="AlphaFoldDB" id="A0A6A0GSA1"/>